<dbReference type="EMBL" id="BPQO01000009">
    <property type="protein sequence ID" value="GJD88984.1"/>
    <property type="molecule type" value="Genomic_DNA"/>
</dbReference>
<reference evidence="2" key="1">
    <citation type="journal article" date="2016" name="Front. Microbiol.">
        <title>Genome Sequence of the Piezophilic, Mesophilic Sulfate-Reducing Bacterium Desulfovibrio indicus J2T.</title>
        <authorList>
            <person name="Cao J."/>
            <person name="Maignien L."/>
            <person name="Shao Z."/>
            <person name="Alain K."/>
            <person name="Jebbar M."/>
        </authorList>
    </citation>
    <scope>NUCLEOTIDE SEQUENCE</scope>
    <source>
        <strain evidence="2">DSM 16372</strain>
    </source>
</reference>
<dbReference type="InterPro" id="IPR010870">
    <property type="entry name" value="Porin_O/P"/>
</dbReference>
<dbReference type="InterPro" id="IPR023614">
    <property type="entry name" value="Porin_dom_sf"/>
</dbReference>
<reference evidence="2" key="2">
    <citation type="submission" date="2021-08" db="EMBL/GenBank/DDBJ databases">
        <authorList>
            <person name="Tani A."/>
            <person name="Ola A."/>
            <person name="Ogura Y."/>
            <person name="Katsura K."/>
            <person name="Hayashi T."/>
        </authorList>
    </citation>
    <scope>NUCLEOTIDE SEQUENCE</scope>
    <source>
        <strain evidence="2">DSM 16372</strain>
    </source>
</reference>
<evidence type="ECO:0000256" key="1">
    <source>
        <dbReference type="SAM" id="SignalP"/>
    </source>
</evidence>
<feature type="signal peptide" evidence="1">
    <location>
        <begin position="1"/>
        <end position="26"/>
    </location>
</feature>
<dbReference type="Pfam" id="PF07396">
    <property type="entry name" value="Porin_O_P"/>
    <property type="match status" value="1"/>
</dbReference>
<sequence length="426" mass="45955">MRVRRLRTGLVLTLAAALCPALPARAAEVGAGKAGDLAGPYGERLTIDERGITLTFPDDAAKLRIGGRLQLDFGAAGLRQPGLPEPFSDNIAVRRSWIESYLTLGRTLELAFQYDFAEPTRPISDAAIGWKGIPDTILTLGNMKEPFSLDQLISDNNTVFTERSLADAFAPARNFGFAIGRTMGNWTAVVGVFGGNVNTDIRSEGVSAAARLTAAPINTDAQVLHLGVSGNYRSLPRNEAPLQLSARSEAFLFARPFVNTGDIRDAASVGRVGLEAAYRHGPVLIQAEYIRTEVERFGAARPLSFQGGYVEASVVLNGEGRRYALTPEYGTTYAIFSGVRVGDAERVSNGGFGVFEFAARFSAIDLDDGPVRGGIERDVSVGLNWYPDRNVRLMADYVRSHAAPSAIAGGRTIDADTFIGRLQFYW</sequence>
<evidence type="ECO:0000313" key="3">
    <source>
        <dbReference type="Proteomes" id="UP001055247"/>
    </source>
</evidence>
<gene>
    <name evidence="2" type="primary">oprP</name>
    <name evidence="2" type="ORF">BHAOGJBA_2509</name>
</gene>
<protein>
    <submittedName>
        <fullName evidence="2">Porin P</fullName>
    </submittedName>
</protein>
<comment type="caution">
    <text evidence="2">The sequence shown here is derived from an EMBL/GenBank/DDBJ whole genome shotgun (WGS) entry which is preliminary data.</text>
</comment>
<keyword evidence="3" id="KW-1185">Reference proteome</keyword>
<name>A0AAV4ZKG0_9HYPH</name>
<evidence type="ECO:0000313" key="2">
    <source>
        <dbReference type="EMBL" id="GJD88984.1"/>
    </source>
</evidence>
<dbReference type="Proteomes" id="UP001055247">
    <property type="component" value="Unassembled WGS sequence"/>
</dbReference>
<dbReference type="SUPFAM" id="SSF56935">
    <property type="entry name" value="Porins"/>
    <property type="match status" value="1"/>
</dbReference>
<dbReference type="Gene3D" id="2.40.160.10">
    <property type="entry name" value="Porin"/>
    <property type="match status" value="1"/>
</dbReference>
<keyword evidence="1" id="KW-0732">Signal</keyword>
<proteinExistence type="predicted"/>
<organism evidence="2 3">
    <name type="scientific">Methylobacterium hispanicum</name>
    <dbReference type="NCBI Taxonomy" id="270350"/>
    <lineage>
        <taxon>Bacteria</taxon>
        <taxon>Pseudomonadati</taxon>
        <taxon>Pseudomonadota</taxon>
        <taxon>Alphaproteobacteria</taxon>
        <taxon>Hyphomicrobiales</taxon>
        <taxon>Methylobacteriaceae</taxon>
        <taxon>Methylobacterium</taxon>
    </lineage>
</organism>
<dbReference type="RefSeq" id="WP_373324056.1">
    <property type="nucleotide sequence ID" value="NZ_BPQO01000009.1"/>
</dbReference>
<feature type="chain" id="PRO_5043360579" evidence="1">
    <location>
        <begin position="27"/>
        <end position="426"/>
    </location>
</feature>
<accession>A0AAV4ZKG0</accession>
<dbReference type="AlphaFoldDB" id="A0AAV4ZKG0"/>